<dbReference type="Proteomes" id="UP001286313">
    <property type="component" value="Unassembled WGS sequence"/>
</dbReference>
<dbReference type="Pfam" id="PF23055">
    <property type="entry name" value="DUF7041"/>
    <property type="match status" value="1"/>
</dbReference>
<sequence>MTAESKHSTASSLSLAVSVKLSPFCPGEATSWFRGAEIQFRLRKVTDPCTKADYVLEAIPEQLANKPRRVDLLRELWLQRLPPNVRSEPARSRRQSHG</sequence>
<dbReference type="PANTHER" id="PTHR33327">
    <property type="entry name" value="ENDONUCLEASE"/>
    <property type="match status" value="1"/>
</dbReference>
<dbReference type="PANTHER" id="PTHR33327:SF3">
    <property type="entry name" value="RNA-DIRECTED DNA POLYMERASE"/>
    <property type="match status" value="1"/>
</dbReference>
<reference evidence="2" key="1">
    <citation type="submission" date="2023-10" db="EMBL/GenBank/DDBJ databases">
        <title>Genome assemblies of two species of porcelain crab, Petrolisthes cinctipes and Petrolisthes manimaculis (Anomura: Porcellanidae).</title>
        <authorList>
            <person name="Angst P."/>
        </authorList>
    </citation>
    <scope>NUCLEOTIDE SEQUENCE</scope>
    <source>
        <strain evidence="2">PB745_01</strain>
        <tissue evidence="2">Gill</tissue>
    </source>
</reference>
<comment type="caution">
    <text evidence="2">The sequence shown here is derived from an EMBL/GenBank/DDBJ whole genome shotgun (WGS) entry which is preliminary data.</text>
</comment>
<keyword evidence="3" id="KW-1185">Reference proteome</keyword>
<accession>A0AAE1FN40</accession>
<organism evidence="2 3">
    <name type="scientific">Petrolisthes cinctipes</name>
    <name type="common">Flat porcelain crab</name>
    <dbReference type="NCBI Taxonomy" id="88211"/>
    <lineage>
        <taxon>Eukaryota</taxon>
        <taxon>Metazoa</taxon>
        <taxon>Ecdysozoa</taxon>
        <taxon>Arthropoda</taxon>
        <taxon>Crustacea</taxon>
        <taxon>Multicrustacea</taxon>
        <taxon>Malacostraca</taxon>
        <taxon>Eumalacostraca</taxon>
        <taxon>Eucarida</taxon>
        <taxon>Decapoda</taxon>
        <taxon>Pleocyemata</taxon>
        <taxon>Anomura</taxon>
        <taxon>Galatheoidea</taxon>
        <taxon>Porcellanidae</taxon>
        <taxon>Petrolisthes</taxon>
    </lineage>
</organism>
<gene>
    <name evidence="2" type="ORF">Pcinc_018029</name>
</gene>
<protein>
    <recommendedName>
        <fullName evidence="1">DUF7041 domain-containing protein</fullName>
    </recommendedName>
</protein>
<dbReference type="EMBL" id="JAWQEG010001704">
    <property type="protein sequence ID" value="KAK3877229.1"/>
    <property type="molecule type" value="Genomic_DNA"/>
</dbReference>
<name>A0AAE1FN40_PETCI</name>
<dbReference type="InterPro" id="IPR055469">
    <property type="entry name" value="DUF7041"/>
</dbReference>
<dbReference type="AlphaFoldDB" id="A0AAE1FN40"/>
<feature type="domain" description="DUF7041" evidence="1">
    <location>
        <begin position="23"/>
        <end position="66"/>
    </location>
</feature>
<evidence type="ECO:0000259" key="1">
    <source>
        <dbReference type="Pfam" id="PF23055"/>
    </source>
</evidence>
<proteinExistence type="predicted"/>
<evidence type="ECO:0000313" key="2">
    <source>
        <dbReference type="EMBL" id="KAK3877229.1"/>
    </source>
</evidence>
<evidence type="ECO:0000313" key="3">
    <source>
        <dbReference type="Proteomes" id="UP001286313"/>
    </source>
</evidence>